<dbReference type="SMART" id="SM00342">
    <property type="entry name" value="HTH_ARAC"/>
    <property type="match status" value="1"/>
</dbReference>
<dbReference type="PANTHER" id="PTHR46796:SF15">
    <property type="entry name" value="BLL1074 PROTEIN"/>
    <property type="match status" value="1"/>
</dbReference>
<evidence type="ECO:0000313" key="5">
    <source>
        <dbReference type="EMBL" id="MEJ5946791.1"/>
    </source>
</evidence>
<organism evidence="5 6">
    <name type="scientific">Pseudokineococcus basanitobsidens</name>
    <dbReference type="NCBI Taxonomy" id="1926649"/>
    <lineage>
        <taxon>Bacteria</taxon>
        <taxon>Bacillati</taxon>
        <taxon>Actinomycetota</taxon>
        <taxon>Actinomycetes</taxon>
        <taxon>Kineosporiales</taxon>
        <taxon>Kineosporiaceae</taxon>
        <taxon>Pseudokineococcus</taxon>
    </lineage>
</organism>
<protein>
    <submittedName>
        <fullName evidence="5">AraC family transcriptional regulator</fullName>
    </submittedName>
</protein>
<dbReference type="InterPro" id="IPR018060">
    <property type="entry name" value="HTH_AraC"/>
</dbReference>
<reference evidence="5 6" key="1">
    <citation type="journal article" date="2017" name="Int. J. Syst. Evol. Microbiol.">
        <title>Pseudokineococcus basanitobsidens sp. nov., isolated from volcanic rock.</title>
        <authorList>
            <person name="Lee D.W."/>
            <person name="Park M.Y."/>
            <person name="Kim J.J."/>
            <person name="Kim B.S."/>
        </authorList>
    </citation>
    <scope>NUCLEOTIDE SEQUENCE [LARGE SCALE GENOMIC DNA]</scope>
    <source>
        <strain evidence="5 6">DSM 103726</strain>
    </source>
</reference>
<dbReference type="Gene3D" id="1.10.10.60">
    <property type="entry name" value="Homeodomain-like"/>
    <property type="match status" value="1"/>
</dbReference>
<evidence type="ECO:0000256" key="3">
    <source>
        <dbReference type="ARBA" id="ARBA00023163"/>
    </source>
</evidence>
<sequence length="284" mass="30403">MEPDSARRDPSPPDVVERAHLRRPDDTSHTLARYAPPPGLEHLVRRFWFPVWHVPPGEVSVQEVLQHPVCLLVVTPTYARFYGVTSGLSRTVLEGDGWAAGVMLTPAAGHLVAAEPLSTFADRSVPLAQVLPGAGPALVTAVRSAMAEDPAAPSSHAAAMAAYASVLGDVGPVDAEGALVDHVLALVESRRDLTRVDELCAAAGLSERALQRLTRRRVGLGPKWLIQRRRLHEAAELVRAGATPHAEVAALLGYADQAHVVRDFSHVTGTTPGALAARYRRRDG</sequence>
<dbReference type="PROSITE" id="PS01124">
    <property type="entry name" value="HTH_ARAC_FAMILY_2"/>
    <property type="match status" value="1"/>
</dbReference>
<accession>A0ABU8RP30</accession>
<dbReference type="InterPro" id="IPR009057">
    <property type="entry name" value="Homeodomain-like_sf"/>
</dbReference>
<gene>
    <name evidence="5" type="ORF">WDZ17_15950</name>
</gene>
<dbReference type="Pfam" id="PF12833">
    <property type="entry name" value="HTH_18"/>
    <property type="match status" value="1"/>
</dbReference>
<dbReference type="SUPFAM" id="SSF46689">
    <property type="entry name" value="Homeodomain-like"/>
    <property type="match status" value="1"/>
</dbReference>
<dbReference type="Pfam" id="PF20240">
    <property type="entry name" value="DUF6597"/>
    <property type="match status" value="1"/>
</dbReference>
<evidence type="ECO:0000259" key="4">
    <source>
        <dbReference type="PROSITE" id="PS01124"/>
    </source>
</evidence>
<proteinExistence type="predicted"/>
<dbReference type="RefSeq" id="WP_339576171.1">
    <property type="nucleotide sequence ID" value="NZ_JBBIAA010000033.1"/>
</dbReference>
<evidence type="ECO:0000256" key="1">
    <source>
        <dbReference type="ARBA" id="ARBA00023015"/>
    </source>
</evidence>
<dbReference type="InterPro" id="IPR050204">
    <property type="entry name" value="AraC_XylS_family_regulators"/>
</dbReference>
<evidence type="ECO:0000256" key="2">
    <source>
        <dbReference type="ARBA" id="ARBA00023125"/>
    </source>
</evidence>
<keyword evidence="6" id="KW-1185">Reference proteome</keyword>
<keyword evidence="3" id="KW-0804">Transcription</keyword>
<keyword evidence="1" id="KW-0805">Transcription regulation</keyword>
<comment type="caution">
    <text evidence="5">The sequence shown here is derived from an EMBL/GenBank/DDBJ whole genome shotgun (WGS) entry which is preliminary data.</text>
</comment>
<keyword evidence="2" id="KW-0238">DNA-binding</keyword>
<dbReference type="PANTHER" id="PTHR46796">
    <property type="entry name" value="HTH-TYPE TRANSCRIPTIONAL ACTIVATOR RHAS-RELATED"/>
    <property type="match status" value="1"/>
</dbReference>
<dbReference type="InterPro" id="IPR046532">
    <property type="entry name" value="DUF6597"/>
</dbReference>
<evidence type="ECO:0000313" key="6">
    <source>
        <dbReference type="Proteomes" id="UP001387100"/>
    </source>
</evidence>
<dbReference type="EMBL" id="JBBIAA010000033">
    <property type="protein sequence ID" value="MEJ5946791.1"/>
    <property type="molecule type" value="Genomic_DNA"/>
</dbReference>
<dbReference type="Proteomes" id="UP001387100">
    <property type="component" value="Unassembled WGS sequence"/>
</dbReference>
<feature type="domain" description="HTH araC/xylS-type" evidence="4">
    <location>
        <begin position="181"/>
        <end position="278"/>
    </location>
</feature>
<name>A0ABU8RP30_9ACTN</name>